<accession>A0ABN0CW89</accession>
<evidence type="ECO:0000256" key="2">
    <source>
        <dbReference type="ARBA" id="ARBA00005751"/>
    </source>
</evidence>
<dbReference type="SUPFAM" id="SSF103491">
    <property type="entry name" value="Preprotein translocase SecY subunit"/>
    <property type="match status" value="1"/>
</dbReference>
<feature type="transmembrane region" description="Helical" evidence="9">
    <location>
        <begin position="20"/>
        <end position="40"/>
    </location>
</feature>
<dbReference type="Pfam" id="PF00344">
    <property type="entry name" value="SecY"/>
    <property type="match status" value="1"/>
</dbReference>
<evidence type="ECO:0000256" key="10">
    <source>
        <dbReference type="RuleBase" id="RU004349"/>
    </source>
</evidence>
<evidence type="ECO:0000313" key="12">
    <source>
        <dbReference type="Proteomes" id="UP000005356"/>
    </source>
</evidence>
<keyword evidence="8 9" id="KW-0472">Membrane</keyword>
<sequence length="434" mass="47597">MFLKILKDALKIKTVRQKILYTIFIILIFRIGTHITVPGVNAKSLEQLSELPFLNMLNLVSGNAMRNFSVFSMGVSPYITASIVVQLLQMDILPKFVEWGKQGEVGRRKLNQATRYISLGLAFIQSIGITAGFNSLSNVALVSTPNVKTYLLIGALLTTGSVIVTWLGEQITAKGFGNGVSMIIFAGIISSIPNAIATVYEDYFVNVKAGDIQSSYLIVGVLIFAVLAIVFFTTFVQQAEYKIPIQYTKLVQGAPTSSYLPLKVNPAGVIPVIFASSITTIPSTLIPFFQNGRDIPWLTKLQDILNYQSPTGMIVYAFLIILFSFFYTFVQVNPEKTAENLQKNSSYIPSVRPGRETELYMSSLLKKLATLGSIFLAFISLVPIAAQQTLNLSSGIALGGTSLLILISTGIEGMKQLEGYLLKRKYVGFMNTAE</sequence>
<dbReference type="RefSeq" id="WP_003084713.1">
    <property type="nucleotide sequence ID" value="NZ_AEUU02000001.1"/>
</dbReference>
<feature type="transmembrane region" description="Helical" evidence="9">
    <location>
        <begin position="68"/>
        <end position="88"/>
    </location>
</feature>
<feature type="transmembrane region" description="Helical" evidence="9">
    <location>
        <begin position="175"/>
        <end position="196"/>
    </location>
</feature>
<dbReference type="Gene3D" id="1.10.3370.10">
    <property type="entry name" value="SecY subunit domain"/>
    <property type="match status" value="1"/>
</dbReference>
<evidence type="ECO:0000256" key="4">
    <source>
        <dbReference type="ARBA" id="ARBA00022692"/>
    </source>
</evidence>
<keyword evidence="12" id="KW-1185">Reference proteome</keyword>
<protein>
    <recommendedName>
        <fullName evidence="9">Protein translocase subunit SecY</fullName>
    </recommendedName>
</protein>
<comment type="subunit">
    <text evidence="9">Component of the Sec protein translocase complex. Heterotrimer consisting of SecY, SecE and SecG subunits. The heterotrimers can form oligomers, although 1 heterotrimer is thought to be able to translocate proteins. Interacts with the ribosome. Interacts with SecDF, and other proteins may be involved. Interacts with SecA.</text>
</comment>
<comment type="subcellular location">
    <subcellularLocation>
        <location evidence="9">Cell membrane</location>
        <topology evidence="9">Multi-pass membrane protein</topology>
    </subcellularLocation>
    <subcellularLocation>
        <location evidence="1">Membrane</location>
        <topology evidence="1">Multi-pass membrane protein</topology>
    </subcellularLocation>
</comment>
<evidence type="ECO:0000313" key="11">
    <source>
        <dbReference type="EMBL" id="EGJ27583.1"/>
    </source>
</evidence>
<evidence type="ECO:0000256" key="9">
    <source>
        <dbReference type="HAMAP-Rule" id="MF_01465"/>
    </source>
</evidence>
<evidence type="ECO:0000256" key="6">
    <source>
        <dbReference type="ARBA" id="ARBA00022989"/>
    </source>
</evidence>
<dbReference type="PANTHER" id="PTHR10906">
    <property type="entry name" value="SECY/SEC61-ALPHA FAMILY MEMBER"/>
    <property type="match status" value="1"/>
</dbReference>
<dbReference type="Proteomes" id="UP000005356">
    <property type="component" value="Unassembled WGS sequence"/>
</dbReference>
<dbReference type="EMBL" id="AEUU02000001">
    <property type="protein sequence ID" value="EGJ27583.1"/>
    <property type="molecule type" value="Genomic_DNA"/>
</dbReference>
<feature type="transmembrane region" description="Helical" evidence="9">
    <location>
        <begin position="216"/>
        <end position="236"/>
    </location>
</feature>
<evidence type="ECO:0000256" key="3">
    <source>
        <dbReference type="ARBA" id="ARBA00022448"/>
    </source>
</evidence>
<dbReference type="InterPro" id="IPR026593">
    <property type="entry name" value="SecY"/>
</dbReference>
<keyword evidence="6 9" id="KW-1133">Transmembrane helix</keyword>
<feature type="transmembrane region" description="Helical" evidence="9">
    <location>
        <begin position="392"/>
        <end position="414"/>
    </location>
</feature>
<feature type="transmembrane region" description="Helical" evidence="9">
    <location>
        <begin position="267"/>
        <end position="289"/>
    </location>
</feature>
<evidence type="ECO:0000256" key="1">
    <source>
        <dbReference type="ARBA" id="ARBA00004141"/>
    </source>
</evidence>
<evidence type="ECO:0000256" key="8">
    <source>
        <dbReference type="ARBA" id="ARBA00023136"/>
    </source>
</evidence>
<dbReference type="PRINTS" id="PR00303">
    <property type="entry name" value="SECYTRNLCASE"/>
</dbReference>
<keyword evidence="7 9" id="KW-0811">Translocation</keyword>
<feature type="transmembrane region" description="Helical" evidence="9">
    <location>
        <begin position="116"/>
        <end position="137"/>
    </location>
</feature>
<comment type="function">
    <text evidence="9">The central subunit of the protein translocation channel SecYEG. Consists of two halves formed by TMs 1-5 and 6-10. These two domains form a lateral gate at the front which open onto the bilayer between TMs 2 and 7, and are clamped together by SecE at the back. The channel is closed by both a pore ring composed of hydrophobic SecY resides and a short helix (helix 2A) on the extracellular side of the membrane which forms a plug. The plug probably moves laterally to allow the channel to open. The ring and the pore may move independently.</text>
</comment>
<evidence type="ECO:0000256" key="5">
    <source>
        <dbReference type="ARBA" id="ARBA00022927"/>
    </source>
</evidence>
<comment type="similarity">
    <text evidence="2 9 10">Belongs to the SecY/SEC61-alpha family.</text>
</comment>
<organism evidence="11 12">
    <name type="scientific">Streptococcus porcinus str. Jelinkova 176</name>
    <dbReference type="NCBI Taxonomy" id="873448"/>
    <lineage>
        <taxon>Bacteria</taxon>
        <taxon>Bacillati</taxon>
        <taxon>Bacillota</taxon>
        <taxon>Bacilli</taxon>
        <taxon>Lactobacillales</taxon>
        <taxon>Streptococcaceae</taxon>
        <taxon>Streptococcus</taxon>
    </lineage>
</organism>
<dbReference type="HAMAP" id="MF_01465">
    <property type="entry name" value="SecY"/>
    <property type="match status" value="1"/>
</dbReference>
<name>A0ABN0CW89_STRPO</name>
<dbReference type="InterPro" id="IPR023201">
    <property type="entry name" value="SecY_dom_sf"/>
</dbReference>
<reference evidence="11 12" key="1">
    <citation type="journal article" date="2014" name="Int. J. Syst. Evol. Microbiol.">
        <title>Phylogenomics and the dynamic genome evolution of the genus Streptococcus.</title>
        <authorList>
            <consortium name="The Broad Institute Genome Sequencing Platform"/>
            <person name="Richards V.P."/>
            <person name="Palmer S.R."/>
            <person name="Pavinski Bitar P.D."/>
            <person name="Qin X."/>
            <person name="Weinstock G.M."/>
            <person name="Highlander S.K."/>
            <person name="Town C.D."/>
            <person name="Burne R.A."/>
            <person name="Stanhope M.J."/>
        </authorList>
    </citation>
    <scope>NUCLEOTIDE SEQUENCE [LARGE SCALE GENOMIC DNA]</scope>
    <source>
        <strain evidence="11 12">Jelinkova 176</strain>
    </source>
</reference>
<dbReference type="PIRSF" id="PIRSF004557">
    <property type="entry name" value="SecY"/>
    <property type="match status" value="1"/>
</dbReference>
<feature type="transmembrane region" description="Helical" evidence="9">
    <location>
        <begin position="309"/>
        <end position="330"/>
    </location>
</feature>
<proteinExistence type="inferred from homology"/>
<keyword evidence="4 9" id="KW-0812">Transmembrane</keyword>
<feature type="transmembrane region" description="Helical" evidence="9">
    <location>
        <begin position="149"/>
        <end position="168"/>
    </location>
</feature>
<keyword evidence="5 9" id="KW-0653">Protein transport</keyword>
<dbReference type="PROSITE" id="PS00755">
    <property type="entry name" value="SECY_1"/>
    <property type="match status" value="1"/>
</dbReference>
<evidence type="ECO:0000256" key="7">
    <source>
        <dbReference type="ARBA" id="ARBA00023010"/>
    </source>
</evidence>
<dbReference type="InterPro" id="IPR030659">
    <property type="entry name" value="SecY_CS"/>
</dbReference>
<dbReference type="NCBIfam" id="TIGR00967">
    <property type="entry name" value="3a0501s007"/>
    <property type="match status" value="1"/>
</dbReference>
<keyword evidence="9" id="KW-1003">Cell membrane</keyword>
<comment type="caution">
    <text evidence="11">The sequence shown here is derived from an EMBL/GenBank/DDBJ whole genome shotgun (WGS) entry which is preliminary data.</text>
</comment>
<keyword evidence="3 9" id="KW-0813">Transport</keyword>
<gene>
    <name evidence="9 11" type="primary">secY</name>
    <name evidence="11" type="ORF">STRPO_1470</name>
</gene>
<feature type="transmembrane region" description="Helical" evidence="9">
    <location>
        <begin position="368"/>
        <end position="386"/>
    </location>
</feature>
<dbReference type="InterPro" id="IPR002208">
    <property type="entry name" value="SecY/SEC61-alpha"/>
</dbReference>